<evidence type="ECO:0000313" key="1">
    <source>
        <dbReference type="Proteomes" id="UP000887579"/>
    </source>
</evidence>
<dbReference type="WBParaSite" id="ES5_v2.g16033.t1">
    <property type="protein sequence ID" value="ES5_v2.g16033.t1"/>
    <property type="gene ID" value="ES5_v2.g16033"/>
</dbReference>
<accession>A0AC34FGU7</accession>
<name>A0AC34FGU7_9BILA</name>
<evidence type="ECO:0000313" key="2">
    <source>
        <dbReference type="WBParaSite" id="ES5_v2.g16033.t1"/>
    </source>
</evidence>
<proteinExistence type="predicted"/>
<dbReference type="Proteomes" id="UP000887579">
    <property type="component" value="Unplaced"/>
</dbReference>
<protein>
    <submittedName>
        <fullName evidence="2">Uncharacterized protein</fullName>
    </submittedName>
</protein>
<sequence>MSSHHEITHVIFDFDGVIVDTEKIYSVANDTALKTFGRSFNNTLKNGMMGRKKTEAVQWILQQTGIAEHVTVEQYDEIYDKQLNELLQNAPILPGAAKLIEYFRRNNFPLAICTGSNTHEFELKSRNIQTLLKNFDFFVLAGDDPEVKAGKPAPDSYLVTMKRFPNPPKMAANVLVFEDSINGVRSGLAAGCQTVFIPQDEFKTHDWEERIADIKPVVAETLKSLEEFKPEKYGLPPF</sequence>
<reference evidence="2" key="1">
    <citation type="submission" date="2022-11" db="UniProtKB">
        <authorList>
            <consortium name="WormBaseParasite"/>
        </authorList>
    </citation>
    <scope>IDENTIFICATION</scope>
</reference>
<organism evidence="1 2">
    <name type="scientific">Panagrolaimus sp. ES5</name>
    <dbReference type="NCBI Taxonomy" id="591445"/>
    <lineage>
        <taxon>Eukaryota</taxon>
        <taxon>Metazoa</taxon>
        <taxon>Ecdysozoa</taxon>
        <taxon>Nematoda</taxon>
        <taxon>Chromadorea</taxon>
        <taxon>Rhabditida</taxon>
        <taxon>Tylenchina</taxon>
        <taxon>Panagrolaimomorpha</taxon>
        <taxon>Panagrolaimoidea</taxon>
        <taxon>Panagrolaimidae</taxon>
        <taxon>Panagrolaimus</taxon>
    </lineage>
</organism>